<sequence length="141" mass="15806">LKGIENYTLERIVWVQKIQTKDCLQQTFSFPCPCFPSNTDEPTEPEIDAVGSPIIAISQGKNKHYMDYIPGLEDVSLENVRESLIAISYCEPERVSCVTEHEVLNHENNNVVVVSEETAIIDESRSKLMSIAASPTMDCND</sequence>
<name>A0AAD5CEK7_AMBAR</name>
<organism evidence="1 2">
    <name type="scientific">Ambrosia artemisiifolia</name>
    <name type="common">Common ragweed</name>
    <dbReference type="NCBI Taxonomy" id="4212"/>
    <lineage>
        <taxon>Eukaryota</taxon>
        <taxon>Viridiplantae</taxon>
        <taxon>Streptophyta</taxon>
        <taxon>Embryophyta</taxon>
        <taxon>Tracheophyta</taxon>
        <taxon>Spermatophyta</taxon>
        <taxon>Magnoliopsida</taxon>
        <taxon>eudicotyledons</taxon>
        <taxon>Gunneridae</taxon>
        <taxon>Pentapetalae</taxon>
        <taxon>asterids</taxon>
        <taxon>campanulids</taxon>
        <taxon>Asterales</taxon>
        <taxon>Asteraceae</taxon>
        <taxon>Asteroideae</taxon>
        <taxon>Heliantheae alliance</taxon>
        <taxon>Heliantheae</taxon>
        <taxon>Ambrosia</taxon>
    </lineage>
</organism>
<dbReference type="Pfam" id="PF21737">
    <property type="entry name" value="DUF6865"/>
    <property type="match status" value="1"/>
</dbReference>
<evidence type="ECO:0000313" key="1">
    <source>
        <dbReference type="EMBL" id="KAI7739595.1"/>
    </source>
</evidence>
<dbReference type="AlphaFoldDB" id="A0AAD5CEK7"/>
<evidence type="ECO:0000313" key="2">
    <source>
        <dbReference type="Proteomes" id="UP001206925"/>
    </source>
</evidence>
<dbReference type="EMBL" id="JAMZMK010008603">
    <property type="protein sequence ID" value="KAI7739595.1"/>
    <property type="molecule type" value="Genomic_DNA"/>
</dbReference>
<protein>
    <submittedName>
        <fullName evidence="1">Uncharacterized protein</fullName>
    </submittedName>
</protein>
<keyword evidence="2" id="KW-1185">Reference proteome</keyword>
<dbReference type="InterPro" id="IPR049198">
    <property type="entry name" value="DUF6865"/>
</dbReference>
<reference evidence="1" key="1">
    <citation type="submission" date="2022-06" db="EMBL/GenBank/DDBJ databases">
        <title>Uncovering the hologenomic basis of an extraordinary plant invasion.</title>
        <authorList>
            <person name="Bieker V.C."/>
            <person name="Martin M.D."/>
            <person name="Gilbert T."/>
            <person name="Hodgins K."/>
            <person name="Battlay P."/>
            <person name="Petersen B."/>
            <person name="Wilson J."/>
        </authorList>
    </citation>
    <scope>NUCLEOTIDE SEQUENCE</scope>
    <source>
        <strain evidence="1">AA19_3_7</strain>
        <tissue evidence="1">Leaf</tissue>
    </source>
</reference>
<proteinExistence type="predicted"/>
<comment type="caution">
    <text evidence="1">The sequence shown here is derived from an EMBL/GenBank/DDBJ whole genome shotgun (WGS) entry which is preliminary data.</text>
</comment>
<feature type="non-terminal residue" evidence="1">
    <location>
        <position position="1"/>
    </location>
</feature>
<accession>A0AAD5CEK7</accession>
<gene>
    <name evidence="1" type="ORF">M8C21_022620</name>
</gene>
<dbReference type="Proteomes" id="UP001206925">
    <property type="component" value="Unassembled WGS sequence"/>
</dbReference>